<keyword evidence="1" id="KW-0812">Transmembrane</keyword>
<dbReference type="EMBL" id="FOLQ01000003">
    <property type="protein sequence ID" value="SFD02749.1"/>
    <property type="molecule type" value="Genomic_DNA"/>
</dbReference>
<organism evidence="2 3">
    <name type="scientific">Spirosoma endophyticum</name>
    <dbReference type="NCBI Taxonomy" id="662367"/>
    <lineage>
        <taxon>Bacteria</taxon>
        <taxon>Pseudomonadati</taxon>
        <taxon>Bacteroidota</taxon>
        <taxon>Cytophagia</taxon>
        <taxon>Cytophagales</taxon>
        <taxon>Cytophagaceae</taxon>
        <taxon>Spirosoma</taxon>
    </lineage>
</organism>
<accession>A0A1I1NYS9</accession>
<evidence type="ECO:0000256" key="1">
    <source>
        <dbReference type="SAM" id="Phobius"/>
    </source>
</evidence>
<protein>
    <submittedName>
        <fullName evidence="2">Uncharacterized protein</fullName>
    </submittedName>
</protein>
<evidence type="ECO:0000313" key="3">
    <source>
        <dbReference type="Proteomes" id="UP000198598"/>
    </source>
</evidence>
<dbReference type="STRING" id="662367.SAMN05216167_10339"/>
<sequence>MFCKEALEVSKIVRKLIFKDLLILILISIVLYSPGETHVEGF</sequence>
<keyword evidence="1" id="KW-1133">Transmembrane helix</keyword>
<keyword evidence="1" id="KW-0472">Membrane</keyword>
<dbReference type="AlphaFoldDB" id="A0A1I1NYS9"/>
<proteinExistence type="predicted"/>
<keyword evidence="3" id="KW-1185">Reference proteome</keyword>
<evidence type="ECO:0000313" key="2">
    <source>
        <dbReference type="EMBL" id="SFD02749.1"/>
    </source>
</evidence>
<gene>
    <name evidence="2" type="ORF">SAMN05216167_10339</name>
</gene>
<feature type="transmembrane region" description="Helical" evidence="1">
    <location>
        <begin position="12"/>
        <end position="32"/>
    </location>
</feature>
<dbReference type="Proteomes" id="UP000198598">
    <property type="component" value="Unassembled WGS sequence"/>
</dbReference>
<reference evidence="2 3" key="1">
    <citation type="submission" date="2016-10" db="EMBL/GenBank/DDBJ databases">
        <authorList>
            <person name="de Groot N.N."/>
        </authorList>
    </citation>
    <scope>NUCLEOTIDE SEQUENCE [LARGE SCALE GENOMIC DNA]</scope>
    <source>
        <strain evidence="2 3">DSM 26130</strain>
    </source>
</reference>
<name>A0A1I1NYS9_9BACT</name>